<reference evidence="1" key="1">
    <citation type="submission" date="2018-05" db="EMBL/GenBank/DDBJ databases">
        <authorList>
            <person name="Lanie J.A."/>
            <person name="Ng W.-L."/>
            <person name="Kazmierczak K.M."/>
            <person name="Andrzejewski T.M."/>
            <person name="Davidsen T.M."/>
            <person name="Wayne K.J."/>
            <person name="Tettelin H."/>
            <person name="Glass J.I."/>
            <person name="Rusch D."/>
            <person name="Podicherti R."/>
            <person name="Tsui H.-C.T."/>
            <person name="Winkler M.E."/>
        </authorList>
    </citation>
    <scope>NUCLEOTIDE SEQUENCE</scope>
</reference>
<proteinExistence type="predicted"/>
<sequence length="35" mass="3944">MPSCTQRSIIIVEVVDIKPTNKAPWAMRPLKADFS</sequence>
<organism evidence="1">
    <name type="scientific">marine metagenome</name>
    <dbReference type="NCBI Taxonomy" id="408172"/>
    <lineage>
        <taxon>unclassified sequences</taxon>
        <taxon>metagenomes</taxon>
        <taxon>ecological metagenomes</taxon>
    </lineage>
</organism>
<feature type="non-terminal residue" evidence="1">
    <location>
        <position position="35"/>
    </location>
</feature>
<protein>
    <submittedName>
        <fullName evidence="1">Uncharacterized protein</fullName>
    </submittedName>
</protein>
<dbReference type="AlphaFoldDB" id="A0A382RH52"/>
<evidence type="ECO:0000313" key="1">
    <source>
        <dbReference type="EMBL" id="SVC96467.1"/>
    </source>
</evidence>
<name>A0A382RH52_9ZZZZ</name>
<gene>
    <name evidence="1" type="ORF">METZ01_LOCUS349321</name>
</gene>
<accession>A0A382RH52</accession>
<dbReference type="EMBL" id="UINC01121359">
    <property type="protein sequence ID" value="SVC96467.1"/>
    <property type="molecule type" value="Genomic_DNA"/>
</dbReference>